<accession>A0ABQ9Z103</accession>
<keyword evidence="2" id="KW-1185">Reference proteome</keyword>
<name>A0ABQ9Z103_9CRUS</name>
<protein>
    <submittedName>
        <fullName evidence="1">Uncharacterized protein</fullName>
    </submittedName>
</protein>
<dbReference type="Proteomes" id="UP001234178">
    <property type="component" value="Unassembled WGS sequence"/>
</dbReference>
<organism evidence="1 2">
    <name type="scientific">Daphnia magna</name>
    <dbReference type="NCBI Taxonomy" id="35525"/>
    <lineage>
        <taxon>Eukaryota</taxon>
        <taxon>Metazoa</taxon>
        <taxon>Ecdysozoa</taxon>
        <taxon>Arthropoda</taxon>
        <taxon>Crustacea</taxon>
        <taxon>Branchiopoda</taxon>
        <taxon>Diplostraca</taxon>
        <taxon>Cladocera</taxon>
        <taxon>Anomopoda</taxon>
        <taxon>Daphniidae</taxon>
        <taxon>Daphnia</taxon>
    </lineage>
</organism>
<gene>
    <name evidence="1" type="ORF">OUZ56_011684</name>
</gene>
<sequence length="74" mass="8441">MAFVRMRMASALATDKIQLPLSICKGLPIPFHNQQRKEWLKSTFGFFCGDENQFCFTLLKCHRLAEALQSCTDG</sequence>
<proteinExistence type="predicted"/>
<reference evidence="1 2" key="1">
    <citation type="journal article" date="2023" name="Nucleic Acids Res.">
        <title>The hologenome of Daphnia magna reveals possible DNA methylation and microbiome-mediated evolution of the host genome.</title>
        <authorList>
            <person name="Chaturvedi A."/>
            <person name="Li X."/>
            <person name="Dhandapani V."/>
            <person name="Marshall H."/>
            <person name="Kissane S."/>
            <person name="Cuenca-Cambronero M."/>
            <person name="Asole G."/>
            <person name="Calvet F."/>
            <person name="Ruiz-Romero M."/>
            <person name="Marangio P."/>
            <person name="Guigo R."/>
            <person name="Rago D."/>
            <person name="Mirbahai L."/>
            <person name="Eastwood N."/>
            <person name="Colbourne J.K."/>
            <person name="Zhou J."/>
            <person name="Mallon E."/>
            <person name="Orsini L."/>
        </authorList>
    </citation>
    <scope>NUCLEOTIDE SEQUENCE [LARGE SCALE GENOMIC DNA]</scope>
    <source>
        <strain evidence="1">LRV0_1</strain>
    </source>
</reference>
<comment type="caution">
    <text evidence="1">The sequence shown here is derived from an EMBL/GenBank/DDBJ whole genome shotgun (WGS) entry which is preliminary data.</text>
</comment>
<evidence type="ECO:0000313" key="1">
    <source>
        <dbReference type="EMBL" id="KAK4006530.1"/>
    </source>
</evidence>
<dbReference type="EMBL" id="JAOYFB010000002">
    <property type="protein sequence ID" value="KAK4006530.1"/>
    <property type="molecule type" value="Genomic_DNA"/>
</dbReference>
<evidence type="ECO:0000313" key="2">
    <source>
        <dbReference type="Proteomes" id="UP001234178"/>
    </source>
</evidence>